<dbReference type="Proteomes" id="UP000535491">
    <property type="component" value="Unassembled WGS sequence"/>
</dbReference>
<organism evidence="1 2">
    <name type="scientific">Paenactinomyces guangxiensis</name>
    <dbReference type="NCBI Taxonomy" id="1490290"/>
    <lineage>
        <taxon>Bacteria</taxon>
        <taxon>Bacillati</taxon>
        <taxon>Bacillota</taxon>
        <taxon>Bacilli</taxon>
        <taxon>Bacillales</taxon>
        <taxon>Thermoactinomycetaceae</taxon>
        <taxon>Paenactinomyces</taxon>
    </lineage>
</organism>
<keyword evidence="2" id="KW-1185">Reference proteome</keyword>
<evidence type="ECO:0000313" key="1">
    <source>
        <dbReference type="EMBL" id="MBA4493297.1"/>
    </source>
</evidence>
<sequence length="533" mass="59274">MEDLGQVIPGESFIWRITTDEGGRVYGGTYPSGKVFQYNPETNTFRDYGQMVPGQQYVRSITFGKGKVYAGTGTASHIVKLDPESGEKKEIPLPPDSAANNQFVYDLDFEKNLLFARLAPSKDLLVYDLKQKKWVDRIADVPGLDVSSHGPENKVYFVKSGQLYSYDLKTRKLEPQNFKIGNARGFGWIHLDGPEYPGPSLISITFGGDFWTYNPITGKGKWIPADIEGQPVEIQSLGQGPDGNIYVGGYLNGGLASYNPAANKLTEYKGIGQIEGMKAFQGKLYMGVYSGADIYSYDPGKSWNMNINPVKHMSLKSNGQNRPFAMTSAGDQLAIGTVPDYGQLGGALTTFAPQTGGYEVHRNIVQNQSVISLNYRNGLIYGGTSVWGGLGVQPTETEAKLFIWDPVHKVKVWEGVPISGEKAISALTFDADGNLWGLTAGKLFKFDTQSRQVVLTKELFPVNWNDFSHYWREGFLTYDEDGHLYGTARGKLFKVDPQTLEWEVLVENAYLFAEDRNGDFYFSRGSELFKYDK</sequence>
<proteinExistence type="predicted"/>
<dbReference type="SUPFAM" id="SSF63829">
    <property type="entry name" value="Calcium-dependent phosphotriesterase"/>
    <property type="match status" value="1"/>
</dbReference>
<evidence type="ECO:0000313" key="2">
    <source>
        <dbReference type="Proteomes" id="UP000535491"/>
    </source>
</evidence>
<dbReference type="PANTHER" id="PTHR40274">
    <property type="entry name" value="VIRGINIAMYCIN B LYASE"/>
    <property type="match status" value="1"/>
</dbReference>
<dbReference type="Gene3D" id="2.115.10.10">
    <property type="entry name" value="Tachylectin 2"/>
    <property type="match status" value="1"/>
</dbReference>
<reference evidence="1 2" key="1">
    <citation type="submission" date="2020-07" db="EMBL/GenBank/DDBJ databases">
        <authorList>
            <person name="Feng H."/>
        </authorList>
    </citation>
    <scope>NUCLEOTIDE SEQUENCE [LARGE SCALE GENOMIC DNA]</scope>
    <source>
        <strain evidence="2">s-10</strain>
    </source>
</reference>
<accession>A0A7W1WNU0</accession>
<dbReference type="AlphaFoldDB" id="A0A7W1WNU0"/>
<dbReference type="InterPro" id="IPR051344">
    <property type="entry name" value="Vgb"/>
</dbReference>
<dbReference type="PANTHER" id="PTHR40274:SF3">
    <property type="entry name" value="VIRGINIAMYCIN B LYASE"/>
    <property type="match status" value="1"/>
</dbReference>
<gene>
    <name evidence="1" type="ORF">H1191_03115</name>
</gene>
<name>A0A7W1WNU0_9BACL</name>
<comment type="caution">
    <text evidence="1">The sequence shown here is derived from an EMBL/GenBank/DDBJ whole genome shotgun (WGS) entry which is preliminary data.</text>
</comment>
<dbReference type="SUPFAM" id="SSF69322">
    <property type="entry name" value="Tricorn protease domain 2"/>
    <property type="match status" value="1"/>
</dbReference>
<dbReference type="EMBL" id="JACEIQ010000001">
    <property type="protein sequence ID" value="MBA4493297.1"/>
    <property type="molecule type" value="Genomic_DNA"/>
</dbReference>
<protein>
    <submittedName>
        <fullName evidence="1">WD40 repeat domain-containing protein</fullName>
    </submittedName>
</protein>
<dbReference type="InterPro" id="IPR015943">
    <property type="entry name" value="WD40/YVTN_repeat-like_dom_sf"/>
</dbReference>
<dbReference type="RefSeq" id="WP_181750490.1">
    <property type="nucleotide sequence ID" value="NZ_JACEIQ010000001.1"/>
</dbReference>
<dbReference type="Gene3D" id="2.130.10.10">
    <property type="entry name" value="YVTN repeat-like/Quinoprotein amine dehydrogenase"/>
    <property type="match status" value="2"/>
</dbReference>